<accession>A0A1T5A7P0</accession>
<dbReference type="Proteomes" id="UP000189818">
    <property type="component" value="Unassembled WGS sequence"/>
</dbReference>
<dbReference type="RefSeq" id="WP_079646592.1">
    <property type="nucleotide sequence ID" value="NZ_FUYM01000001.1"/>
</dbReference>
<dbReference type="OrthoDB" id="9204712at2"/>
<dbReference type="EMBL" id="FUYM01000001">
    <property type="protein sequence ID" value="SKB30940.1"/>
    <property type="molecule type" value="Genomic_DNA"/>
</dbReference>
<evidence type="ECO:0000313" key="1">
    <source>
        <dbReference type="EMBL" id="SKB30940.1"/>
    </source>
</evidence>
<keyword evidence="2" id="KW-1185">Reference proteome</keyword>
<dbReference type="STRING" id="439228.SAMN06295920_101676"/>
<dbReference type="AlphaFoldDB" id="A0A1T5A7P0"/>
<sequence length="120" mass="13454">MNAAQFIGLLFLGRDVAHSAHLNTRSYARHKALNKFYEGIIGLADDFAETYQGRHGLIGPISLPKPKNGNDIVKFLEGQLGEIENGRFSVCSKDDSPLQNLIDEVCELYLRTIYKLRFLG</sequence>
<evidence type="ECO:0000313" key="2">
    <source>
        <dbReference type="Proteomes" id="UP000189818"/>
    </source>
</evidence>
<reference evidence="2" key="1">
    <citation type="submission" date="2017-02" db="EMBL/GenBank/DDBJ databases">
        <authorList>
            <person name="Varghese N."/>
            <person name="Submissions S."/>
        </authorList>
    </citation>
    <scope>NUCLEOTIDE SEQUENCE [LARGE SCALE GENOMIC DNA]</scope>
    <source>
        <strain evidence="2">UM2</strain>
    </source>
</reference>
<dbReference type="Pfam" id="PF19174">
    <property type="entry name" value="DUF5856"/>
    <property type="match status" value="1"/>
</dbReference>
<dbReference type="InterPro" id="IPR043876">
    <property type="entry name" value="DUF5856"/>
</dbReference>
<proteinExistence type="predicted"/>
<gene>
    <name evidence="1" type="ORF">SAMN06295920_101676</name>
</gene>
<protein>
    <submittedName>
        <fullName evidence="1">Uncharacterized protein</fullName>
    </submittedName>
</protein>
<organism evidence="1 2">
    <name type="scientific">Rhizorhabdus histidinilytica</name>
    <dbReference type="NCBI Taxonomy" id="439228"/>
    <lineage>
        <taxon>Bacteria</taxon>
        <taxon>Pseudomonadati</taxon>
        <taxon>Pseudomonadota</taxon>
        <taxon>Alphaproteobacteria</taxon>
        <taxon>Sphingomonadales</taxon>
        <taxon>Sphingomonadaceae</taxon>
        <taxon>Rhizorhabdus</taxon>
    </lineage>
</organism>
<name>A0A1T5A7P0_9SPHN</name>